<feature type="compositionally biased region" description="Basic and acidic residues" evidence="1">
    <location>
        <begin position="45"/>
        <end position="60"/>
    </location>
</feature>
<sequence>MPRAAQAARGTRMLWAPNAFPAWPATARRPRVNARGSRPPPRKAAPRESSPHPAFEERSPRAGPGGHRPNQPLRRLRSGGLGAEPPHRPGFGEGRGGAGNPP</sequence>
<dbReference type="Proteomes" id="UP001500282">
    <property type="component" value="Unassembled WGS sequence"/>
</dbReference>
<gene>
    <name evidence="2" type="ORF">GCM10009579_09720</name>
</gene>
<feature type="region of interest" description="Disordered" evidence="1">
    <location>
        <begin position="1"/>
        <end position="102"/>
    </location>
</feature>
<organism evidence="2 3">
    <name type="scientific">Streptomyces javensis</name>
    <dbReference type="NCBI Taxonomy" id="114698"/>
    <lineage>
        <taxon>Bacteria</taxon>
        <taxon>Bacillati</taxon>
        <taxon>Actinomycetota</taxon>
        <taxon>Actinomycetes</taxon>
        <taxon>Kitasatosporales</taxon>
        <taxon>Streptomycetaceae</taxon>
        <taxon>Streptomyces</taxon>
        <taxon>Streptomyces violaceusniger group</taxon>
    </lineage>
</organism>
<reference evidence="2 3" key="1">
    <citation type="journal article" date="2019" name="Int. J. Syst. Evol. Microbiol.">
        <title>The Global Catalogue of Microorganisms (GCM) 10K type strain sequencing project: providing services to taxonomists for standard genome sequencing and annotation.</title>
        <authorList>
            <consortium name="The Broad Institute Genomics Platform"/>
            <consortium name="The Broad Institute Genome Sequencing Center for Infectious Disease"/>
            <person name="Wu L."/>
            <person name="Ma J."/>
        </authorList>
    </citation>
    <scope>NUCLEOTIDE SEQUENCE [LARGE SCALE GENOMIC DNA]</scope>
    <source>
        <strain evidence="2 3">JCM 11448</strain>
    </source>
</reference>
<dbReference type="EMBL" id="BAAAIH010000003">
    <property type="protein sequence ID" value="GAA1253855.1"/>
    <property type="molecule type" value="Genomic_DNA"/>
</dbReference>
<name>A0ABN1WMG7_9ACTN</name>
<evidence type="ECO:0000313" key="3">
    <source>
        <dbReference type="Proteomes" id="UP001500282"/>
    </source>
</evidence>
<evidence type="ECO:0000313" key="2">
    <source>
        <dbReference type="EMBL" id="GAA1253855.1"/>
    </source>
</evidence>
<protein>
    <submittedName>
        <fullName evidence="2">Uncharacterized protein</fullName>
    </submittedName>
</protein>
<comment type="caution">
    <text evidence="2">The sequence shown here is derived from an EMBL/GenBank/DDBJ whole genome shotgun (WGS) entry which is preliminary data.</text>
</comment>
<keyword evidence="3" id="KW-1185">Reference proteome</keyword>
<accession>A0ABN1WMG7</accession>
<proteinExistence type="predicted"/>
<feature type="compositionally biased region" description="Gly residues" evidence="1">
    <location>
        <begin position="91"/>
        <end position="102"/>
    </location>
</feature>
<evidence type="ECO:0000256" key="1">
    <source>
        <dbReference type="SAM" id="MobiDB-lite"/>
    </source>
</evidence>